<evidence type="ECO:0000256" key="9">
    <source>
        <dbReference type="ARBA" id="ARBA00022679"/>
    </source>
</evidence>
<comment type="function">
    <text evidence="14 19">Joins adenosylcobinamide-GDP and alpha-ribazole to generate adenosylcobalamin (Ado-cobalamin). Also synthesizes adenosylcobalamin 5'-phosphate from adenosylcobinamide-GDP and alpha-ribazole 5'-phosphate.</text>
</comment>
<evidence type="ECO:0000256" key="4">
    <source>
        <dbReference type="ARBA" id="ARBA00010561"/>
    </source>
</evidence>
<comment type="similarity">
    <text evidence="4 19">Belongs to the CobS family.</text>
</comment>
<comment type="cofactor">
    <cofactor evidence="1 19">
        <name>Mg(2+)</name>
        <dbReference type="ChEBI" id="CHEBI:18420"/>
    </cofactor>
</comment>
<dbReference type="GO" id="GO:0009236">
    <property type="term" value="P:cobalamin biosynthetic process"/>
    <property type="evidence" value="ECO:0007669"/>
    <property type="project" value="UniProtKB-UniRule"/>
</dbReference>
<keyword evidence="7 19" id="KW-1003">Cell membrane</keyword>
<keyword evidence="12 19" id="KW-1133">Transmembrane helix</keyword>
<dbReference type="Proteomes" id="UP000070394">
    <property type="component" value="Unassembled WGS sequence"/>
</dbReference>
<feature type="transmembrane region" description="Helical" evidence="19">
    <location>
        <begin position="60"/>
        <end position="79"/>
    </location>
</feature>
<feature type="transmembrane region" description="Helical" evidence="19">
    <location>
        <begin position="202"/>
        <end position="220"/>
    </location>
</feature>
<comment type="subcellular location">
    <subcellularLocation>
        <location evidence="2 19">Cell membrane</location>
        <topology evidence="2 19">Multi-pass membrane protein</topology>
    </subcellularLocation>
</comment>
<dbReference type="GO" id="GO:0008818">
    <property type="term" value="F:cobalamin 5'-phosphate synthase activity"/>
    <property type="evidence" value="ECO:0007669"/>
    <property type="project" value="UniProtKB-UniRule"/>
</dbReference>
<comment type="catalytic activity">
    <reaction evidence="17 19">
        <text>alpha-ribazole + adenosylcob(III)inamide-GDP = adenosylcob(III)alamin + GMP + H(+)</text>
        <dbReference type="Rhea" id="RHEA:16049"/>
        <dbReference type="ChEBI" id="CHEBI:10329"/>
        <dbReference type="ChEBI" id="CHEBI:15378"/>
        <dbReference type="ChEBI" id="CHEBI:18408"/>
        <dbReference type="ChEBI" id="CHEBI:58115"/>
        <dbReference type="ChEBI" id="CHEBI:60487"/>
        <dbReference type="EC" id="2.7.8.26"/>
    </reaction>
</comment>
<reference evidence="21" key="1">
    <citation type="submission" date="2016-01" db="EMBL/GenBank/DDBJ databases">
        <authorList>
            <person name="Mitreva M."/>
            <person name="Pepin K.H."/>
            <person name="Mihindukulasuriya K.A."/>
            <person name="Fulton R."/>
            <person name="Fronick C."/>
            <person name="O'Laughlin M."/>
            <person name="Miner T."/>
            <person name="Herter B."/>
            <person name="Rosa B.A."/>
            <person name="Cordes M."/>
            <person name="Tomlinson C."/>
            <person name="Wollam A."/>
            <person name="Palsikar V.B."/>
            <person name="Mardis E.R."/>
            <person name="Wilson R.K."/>
        </authorList>
    </citation>
    <scope>NUCLEOTIDE SEQUENCE [LARGE SCALE GENOMIC DNA]</scope>
    <source>
        <strain evidence="21">DNF00896</strain>
    </source>
</reference>
<keyword evidence="21" id="KW-1185">Reference proteome</keyword>
<keyword evidence="9 19" id="KW-0808">Transferase</keyword>
<dbReference type="EMBL" id="LSDA01000099">
    <property type="protein sequence ID" value="KXB56807.1"/>
    <property type="molecule type" value="Genomic_DNA"/>
</dbReference>
<evidence type="ECO:0000256" key="7">
    <source>
        <dbReference type="ARBA" id="ARBA00022475"/>
    </source>
</evidence>
<evidence type="ECO:0000256" key="19">
    <source>
        <dbReference type="HAMAP-Rule" id="MF_00719"/>
    </source>
</evidence>
<keyword evidence="8 19" id="KW-0169">Cobalamin biosynthesis</keyword>
<evidence type="ECO:0000256" key="13">
    <source>
        <dbReference type="ARBA" id="ARBA00023136"/>
    </source>
</evidence>
<evidence type="ECO:0000256" key="11">
    <source>
        <dbReference type="ARBA" id="ARBA00022842"/>
    </source>
</evidence>
<evidence type="ECO:0000256" key="8">
    <source>
        <dbReference type="ARBA" id="ARBA00022573"/>
    </source>
</evidence>
<proteinExistence type="inferred from homology"/>
<dbReference type="GO" id="GO:0005886">
    <property type="term" value="C:plasma membrane"/>
    <property type="evidence" value="ECO:0007669"/>
    <property type="project" value="UniProtKB-SubCell"/>
</dbReference>
<evidence type="ECO:0000256" key="15">
    <source>
        <dbReference type="ARBA" id="ARBA00032605"/>
    </source>
</evidence>
<evidence type="ECO:0000256" key="18">
    <source>
        <dbReference type="ARBA" id="ARBA00049504"/>
    </source>
</evidence>
<feature type="transmembrane region" description="Helical" evidence="19">
    <location>
        <begin position="32"/>
        <end position="54"/>
    </location>
</feature>
<feature type="transmembrane region" description="Helical" evidence="19">
    <location>
        <begin position="110"/>
        <end position="128"/>
    </location>
</feature>
<evidence type="ECO:0000256" key="14">
    <source>
        <dbReference type="ARBA" id="ARBA00025228"/>
    </source>
</evidence>
<evidence type="ECO:0000313" key="20">
    <source>
        <dbReference type="EMBL" id="KXB56807.1"/>
    </source>
</evidence>
<comment type="pathway">
    <text evidence="3 19">Cofactor biosynthesis; adenosylcobalamin biosynthesis; adenosylcobalamin from cob(II)yrinate a,c-diamide: step 7/7.</text>
</comment>
<feature type="transmembrane region" description="Helical" evidence="19">
    <location>
        <begin position="134"/>
        <end position="158"/>
    </location>
</feature>
<evidence type="ECO:0000256" key="16">
    <source>
        <dbReference type="ARBA" id="ARBA00032853"/>
    </source>
</evidence>
<dbReference type="PANTHER" id="PTHR34148">
    <property type="entry name" value="ADENOSYLCOBINAMIDE-GDP RIBAZOLETRANSFERASE"/>
    <property type="match status" value="1"/>
</dbReference>
<keyword evidence="11 19" id="KW-0460">Magnesium</keyword>
<dbReference type="HAMAP" id="MF_00719">
    <property type="entry name" value="CobS"/>
    <property type="match status" value="1"/>
</dbReference>
<evidence type="ECO:0000313" key="21">
    <source>
        <dbReference type="Proteomes" id="UP000070394"/>
    </source>
</evidence>
<dbReference type="AlphaFoldDB" id="A0A133ZMY2"/>
<evidence type="ECO:0000256" key="10">
    <source>
        <dbReference type="ARBA" id="ARBA00022692"/>
    </source>
</evidence>
<gene>
    <name evidence="19" type="primary">cobS</name>
    <name evidence="20" type="ORF">HMPREF1866_01717</name>
</gene>
<keyword evidence="13 19" id="KW-0472">Membrane</keyword>
<name>A0A133ZMY2_9FIRM</name>
<evidence type="ECO:0000256" key="6">
    <source>
        <dbReference type="ARBA" id="ARBA00015850"/>
    </source>
</evidence>
<dbReference type="EC" id="2.7.8.26" evidence="5 19"/>
<organism evidence="20 21">
    <name type="scientific">Lachnoanaerobaculum saburreum</name>
    <dbReference type="NCBI Taxonomy" id="467210"/>
    <lineage>
        <taxon>Bacteria</taxon>
        <taxon>Bacillati</taxon>
        <taxon>Bacillota</taxon>
        <taxon>Clostridia</taxon>
        <taxon>Lachnospirales</taxon>
        <taxon>Lachnospiraceae</taxon>
        <taxon>Lachnoanaerobaculum</taxon>
    </lineage>
</organism>
<comment type="catalytic activity">
    <reaction evidence="18 19">
        <text>alpha-ribazole 5'-phosphate + adenosylcob(III)inamide-GDP = adenosylcob(III)alamin 5'-phosphate + GMP + H(+)</text>
        <dbReference type="Rhea" id="RHEA:23560"/>
        <dbReference type="ChEBI" id="CHEBI:15378"/>
        <dbReference type="ChEBI" id="CHEBI:57918"/>
        <dbReference type="ChEBI" id="CHEBI:58115"/>
        <dbReference type="ChEBI" id="CHEBI:60487"/>
        <dbReference type="ChEBI" id="CHEBI:60493"/>
        <dbReference type="EC" id="2.7.8.26"/>
    </reaction>
</comment>
<dbReference type="PATRIC" id="fig|467210.3.peg.1703"/>
<protein>
    <recommendedName>
        <fullName evidence="6 19">Adenosylcobinamide-GDP ribazoletransferase</fullName>
        <ecNumber evidence="5 19">2.7.8.26</ecNumber>
    </recommendedName>
    <alternativeName>
        <fullName evidence="16 19">Cobalamin synthase</fullName>
    </alternativeName>
    <alternativeName>
        <fullName evidence="15 19">Cobalamin-5'-phosphate synthase</fullName>
    </alternativeName>
</protein>
<dbReference type="UniPathway" id="UPA00148">
    <property type="reaction ID" value="UER00238"/>
</dbReference>
<evidence type="ECO:0000256" key="3">
    <source>
        <dbReference type="ARBA" id="ARBA00004663"/>
    </source>
</evidence>
<feature type="transmembrane region" description="Helical" evidence="19">
    <location>
        <begin position="232"/>
        <end position="251"/>
    </location>
</feature>
<evidence type="ECO:0000256" key="1">
    <source>
        <dbReference type="ARBA" id="ARBA00001946"/>
    </source>
</evidence>
<dbReference type="GO" id="GO:0051073">
    <property type="term" value="F:adenosylcobinamide-GDP ribazoletransferase activity"/>
    <property type="evidence" value="ECO:0007669"/>
    <property type="project" value="UniProtKB-UniRule"/>
</dbReference>
<evidence type="ECO:0000256" key="17">
    <source>
        <dbReference type="ARBA" id="ARBA00048623"/>
    </source>
</evidence>
<comment type="caution">
    <text evidence="20">The sequence shown here is derived from an EMBL/GenBank/DDBJ whole genome shotgun (WGS) entry which is preliminary data.</text>
</comment>
<dbReference type="InterPro" id="IPR003805">
    <property type="entry name" value="CobS"/>
</dbReference>
<sequence length="252" mass="27806">MINVIKSMAITFAMYSKLPVRSFEWKKENMKYCLLFLPVVGIVEGIFLVLFSIFFSKLKVNEFLVAAILTSFPILYTGGIHMDGFLDTMDALGSNQTREKKLSILKDSNSGAFAIIGGLVYIILYFAGMLSINSFTKICILAVAYMLIRAYSALALTVFKNARGNGLAFEFADKSLIYINRIVLLLFIGFGSVAMIAVSVNYGLLCAIATFLVFLFYRVKSFEEFGGITGDLAGYFLQLAELVVVLVLALAP</sequence>
<feature type="transmembrane region" description="Helical" evidence="19">
    <location>
        <begin position="178"/>
        <end position="196"/>
    </location>
</feature>
<dbReference type="RefSeq" id="WP_060931430.1">
    <property type="nucleotide sequence ID" value="NZ_KQ959833.1"/>
</dbReference>
<evidence type="ECO:0000256" key="2">
    <source>
        <dbReference type="ARBA" id="ARBA00004651"/>
    </source>
</evidence>
<evidence type="ECO:0000256" key="5">
    <source>
        <dbReference type="ARBA" id="ARBA00013200"/>
    </source>
</evidence>
<accession>A0A133ZMY2</accession>
<dbReference type="STRING" id="467210.HMPREF1866_01717"/>
<keyword evidence="10 19" id="KW-0812">Transmembrane</keyword>
<dbReference type="Pfam" id="PF02654">
    <property type="entry name" value="CobS"/>
    <property type="match status" value="1"/>
</dbReference>
<dbReference type="OrthoDB" id="9794626at2"/>
<dbReference type="PANTHER" id="PTHR34148:SF1">
    <property type="entry name" value="ADENOSYLCOBINAMIDE-GDP RIBAZOLETRANSFERASE"/>
    <property type="match status" value="1"/>
</dbReference>
<evidence type="ECO:0000256" key="12">
    <source>
        <dbReference type="ARBA" id="ARBA00022989"/>
    </source>
</evidence>